<dbReference type="InterPro" id="IPR036513">
    <property type="entry name" value="STAS_dom_sf"/>
</dbReference>
<comment type="caution">
    <text evidence="6">The sequence shown here is derived from an EMBL/GenBank/DDBJ whole genome shotgun (WGS) entry which is preliminary data.</text>
</comment>
<reference evidence="6 7" key="1">
    <citation type="submission" date="2018-06" db="EMBL/GenBank/DDBJ databases">
        <title>Genomic Encyclopedia of Archaeal and Bacterial Type Strains, Phase II (KMG-II): from individual species to whole genera.</title>
        <authorList>
            <person name="Goeker M."/>
        </authorList>
    </citation>
    <scope>NUCLEOTIDE SEQUENCE [LARGE SCALE GENOMIC DNA]</scope>
    <source>
        <strain evidence="6 7">KACC 16626</strain>
    </source>
</reference>
<dbReference type="CDD" id="cd07043">
    <property type="entry name" value="STAS_anti-anti-sigma_factors"/>
    <property type="match status" value="1"/>
</dbReference>
<dbReference type="EMBL" id="QJTJ01000007">
    <property type="protein sequence ID" value="PYF06871.1"/>
    <property type="molecule type" value="Genomic_DNA"/>
</dbReference>
<evidence type="ECO:0000313" key="7">
    <source>
        <dbReference type="Proteomes" id="UP000247416"/>
    </source>
</evidence>
<evidence type="ECO:0000256" key="3">
    <source>
        <dbReference type="ARBA" id="ARBA00024670"/>
    </source>
</evidence>
<dbReference type="OrthoDB" id="9793697at2"/>
<dbReference type="AlphaFoldDB" id="A0A318TPQ5"/>
<comment type="similarity">
    <text evidence="1 4">Belongs to the anti-sigma-factor antagonist family.</text>
</comment>
<dbReference type="Pfam" id="PF01740">
    <property type="entry name" value="STAS"/>
    <property type="match status" value="1"/>
</dbReference>
<dbReference type="InterPro" id="IPR002645">
    <property type="entry name" value="STAS_dom"/>
</dbReference>
<dbReference type="Gene3D" id="3.30.750.24">
    <property type="entry name" value="STAS domain"/>
    <property type="match status" value="1"/>
</dbReference>
<keyword evidence="7" id="KW-1185">Reference proteome</keyword>
<sequence>MRLSIQCHEAENILKGFIEGEIDIHTAPILINELEMIVLTEGMLIELDLSNVTYMDSSGLGVIVALYKRLIKEKVGLKLLLSKRIMRMFNITGLGEFMNIELRRAN</sequence>
<evidence type="ECO:0000256" key="4">
    <source>
        <dbReference type="RuleBase" id="RU003749"/>
    </source>
</evidence>
<organism evidence="6 7">
    <name type="scientific">Ureibacillus chungkukjangi</name>
    <dbReference type="NCBI Taxonomy" id="1202712"/>
    <lineage>
        <taxon>Bacteria</taxon>
        <taxon>Bacillati</taxon>
        <taxon>Bacillota</taxon>
        <taxon>Bacilli</taxon>
        <taxon>Bacillales</taxon>
        <taxon>Caryophanaceae</taxon>
        <taxon>Ureibacillus</taxon>
    </lineage>
</organism>
<evidence type="ECO:0000313" key="6">
    <source>
        <dbReference type="EMBL" id="PYF06871.1"/>
    </source>
</evidence>
<accession>A0A318TPQ5</accession>
<comment type="function">
    <text evidence="3">Positive regulator of sigma-B activity. Non-phosphorylated RsbV binds to RsbW, preventing its association with sigma-B. When phosphorylated, releases RsbW, which is then free to complex with and inactivate sigma-B.</text>
</comment>
<dbReference type="Proteomes" id="UP000247416">
    <property type="component" value="Unassembled WGS sequence"/>
</dbReference>
<dbReference type="PANTHER" id="PTHR33495:SF9">
    <property type="entry name" value="ANTI-SIGMA-B FACTOR ANTAGONIST"/>
    <property type="match status" value="1"/>
</dbReference>
<gene>
    <name evidence="6" type="ORF">BJ095_107106</name>
</gene>
<name>A0A318TPQ5_9BACL</name>
<keyword evidence="2" id="KW-0597">Phosphoprotein</keyword>
<evidence type="ECO:0000256" key="1">
    <source>
        <dbReference type="ARBA" id="ARBA00009013"/>
    </source>
</evidence>
<dbReference type="RefSeq" id="WP_107934398.1">
    <property type="nucleotide sequence ID" value="NZ_PYWJ01000009.1"/>
</dbReference>
<dbReference type="NCBIfam" id="TIGR00377">
    <property type="entry name" value="ant_ant_sig"/>
    <property type="match status" value="1"/>
</dbReference>
<dbReference type="InterPro" id="IPR003658">
    <property type="entry name" value="Anti-sigma_ant"/>
</dbReference>
<protein>
    <recommendedName>
        <fullName evidence="4">Anti-sigma factor antagonist</fullName>
    </recommendedName>
</protein>
<dbReference type="SUPFAM" id="SSF52091">
    <property type="entry name" value="SpoIIaa-like"/>
    <property type="match status" value="1"/>
</dbReference>
<dbReference type="GO" id="GO:0043856">
    <property type="term" value="F:anti-sigma factor antagonist activity"/>
    <property type="evidence" value="ECO:0007669"/>
    <property type="project" value="InterPro"/>
</dbReference>
<dbReference type="PROSITE" id="PS50801">
    <property type="entry name" value="STAS"/>
    <property type="match status" value="1"/>
</dbReference>
<proteinExistence type="inferred from homology"/>
<feature type="domain" description="STAS" evidence="5">
    <location>
        <begin position="3"/>
        <end position="106"/>
    </location>
</feature>
<evidence type="ECO:0000256" key="2">
    <source>
        <dbReference type="ARBA" id="ARBA00022553"/>
    </source>
</evidence>
<dbReference type="PANTHER" id="PTHR33495">
    <property type="entry name" value="ANTI-SIGMA FACTOR ANTAGONIST TM_1081-RELATED-RELATED"/>
    <property type="match status" value="1"/>
</dbReference>
<evidence type="ECO:0000259" key="5">
    <source>
        <dbReference type="PROSITE" id="PS50801"/>
    </source>
</evidence>